<keyword evidence="5 13" id="KW-0547">Nucleotide-binding</keyword>
<keyword evidence="18" id="KW-1185">Reference proteome</keyword>
<feature type="compositionally biased region" description="Basic and acidic residues" evidence="14">
    <location>
        <begin position="291"/>
        <end position="309"/>
    </location>
</feature>
<keyword evidence="9 13" id="KW-1133">Transmembrane helix</keyword>
<feature type="compositionally biased region" description="Polar residues" evidence="14">
    <location>
        <begin position="413"/>
        <end position="423"/>
    </location>
</feature>
<feature type="region of interest" description="Disordered" evidence="14">
    <location>
        <begin position="24"/>
        <end position="82"/>
    </location>
</feature>
<dbReference type="InterPro" id="IPR006539">
    <property type="entry name" value="P-type_ATPase_IV"/>
</dbReference>
<evidence type="ECO:0000313" key="17">
    <source>
        <dbReference type="EMBL" id="KAL2048113.1"/>
    </source>
</evidence>
<dbReference type="Gene3D" id="2.70.150.10">
    <property type="entry name" value="Calcium-transporting ATPase, cytoplasmic transduction domain A"/>
    <property type="match status" value="1"/>
</dbReference>
<evidence type="ECO:0000256" key="9">
    <source>
        <dbReference type="ARBA" id="ARBA00022989"/>
    </source>
</evidence>
<gene>
    <name evidence="17" type="ORF">N7G274_000024</name>
</gene>
<dbReference type="PANTHER" id="PTHR24092:SF174">
    <property type="entry name" value="PHOSPHOLIPID-TRANSPORTING ATPASE DNF3-RELATED"/>
    <property type="match status" value="1"/>
</dbReference>
<reference evidence="17 18" key="1">
    <citation type="submission" date="2024-09" db="EMBL/GenBank/DDBJ databases">
        <title>Rethinking Asexuality: The Enigmatic Case of Functional Sexual Genes in Lepraria (Stereocaulaceae).</title>
        <authorList>
            <person name="Doellman M."/>
            <person name="Sun Y."/>
            <person name="Barcenas-Pena A."/>
            <person name="Lumbsch H.T."/>
            <person name="Grewe F."/>
        </authorList>
    </citation>
    <scope>NUCLEOTIDE SEQUENCE [LARGE SCALE GENOMIC DNA]</scope>
    <source>
        <strain evidence="17 18">Mercado 3170</strain>
    </source>
</reference>
<evidence type="ECO:0000256" key="10">
    <source>
        <dbReference type="ARBA" id="ARBA00023136"/>
    </source>
</evidence>
<feature type="domain" description="P-type ATPase N-terminal" evidence="15">
    <location>
        <begin position="313"/>
        <end position="370"/>
    </location>
</feature>
<dbReference type="InterPro" id="IPR023214">
    <property type="entry name" value="HAD_sf"/>
</dbReference>
<feature type="transmembrane region" description="Helical" evidence="13">
    <location>
        <begin position="617"/>
        <end position="637"/>
    </location>
</feature>
<evidence type="ECO:0000256" key="7">
    <source>
        <dbReference type="ARBA" id="ARBA00022842"/>
    </source>
</evidence>
<feature type="transmembrane region" description="Helical" evidence="13">
    <location>
        <begin position="1533"/>
        <end position="1552"/>
    </location>
</feature>
<keyword evidence="10 13" id="KW-0472">Membrane</keyword>
<feature type="transmembrane region" description="Helical" evidence="13">
    <location>
        <begin position="1426"/>
        <end position="1447"/>
    </location>
</feature>
<keyword evidence="8 13" id="KW-1278">Translocase</keyword>
<feature type="region of interest" description="Disordered" evidence="14">
    <location>
        <begin position="408"/>
        <end position="427"/>
    </location>
</feature>
<evidence type="ECO:0000256" key="13">
    <source>
        <dbReference type="RuleBase" id="RU362033"/>
    </source>
</evidence>
<dbReference type="PRINTS" id="PR00119">
    <property type="entry name" value="CATATPASE"/>
</dbReference>
<evidence type="ECO:0000256" key="8">
    <source>
        <dbReference type="ARBA" id="ARBA00022967"/>
    </source>
</evidence>
<feature type="region of interest" description="Disordered" evidence="14">
    <location>
        <begin position="1039"/>
        <end position="1059"/>
    </location>
</feature>
<dbReference type="Pfam" id="PF16209">
    <property type="entry name" value="PhoLip_ATPase_N"/>
    <property type="match status" value="1"/>
</dbReference>
<organism evidence="17 18">
    <name type="scientific">Stereocaulon virgatum</name>
    <dbReference type="NCBI Taxonomy" id="373712"/>
    <lineage>
        <taxon>Eukaryota</taxon>
        <taxon>Fungi</taxon>
        <taxon>Dikarya</taxon>
        <taxon>Ascomycota</taxon>
        <taxon>Pezizomycotina</taxon>
        <taxon>Lecanoromycetes</taxon>
        <taxon>OSLEUM clade</taxon>
        <taxon>Lecanoromycetidae</taxon>
        <taxon>Lecanorales</taxon>
        <taxon>Lecanorineae</taxon>
        <taxon>Stereocaulaceae</taxon>
        <taxon>Stereocaulon</taxon>
    </lineage>
</organism>
<dbReference type="InterPro" id="IPR018303">
    <property type="entry name" value="ATPase_P-typ_P_site"/>
</dbReference>
<dbReference type="InterPro" id="IPR032630">
    <property type="entry name" value="P_typ_ATPase_c"/>
</dbReference>
<dbReference type="InterPro" id="IPR008250">
    <property type="entry name" value="ATPase_P-typ_transduc_dom_A_sf"/>
</dbReference>
<dbReference type="NCBIfam" id="TIGR01494">
    <property type="entry name" value="ATPase_P-type"/>
    <property type="match status" value="2"/>
</dbReference>
<dbReference type="PANTHER" id="PTHR24092">
    <property type="entry name" value="PROBABLE PHOSPHOLIPID-TRANSPORTING ATPASE"/>
    <property type="match status" value="1"/>
</dbReference>
<keyword evidence="6 13" id="KW-0067">ATP-binding</keyword>
<dbReference type="Pfam" id="PF00702">
    <property type="entry name" value="Hydrolase"/>
    <property type="match status" value="1"/>
</dbReference>
<comment type="subcellular location">
    <subcellularLocation>
        <location evidence="1 13">Membrane</location>
        <topology evidence="1 13">Multi-pass membrane protein</topology>
    </subcellularLocation>
</comment>
<feature type="transmembrane region" description="Helical" evidence="13">
    <location>
        <begin position="583"/>
        <end position="605"/>
    </location>
</feature>
<keyword evidence="4" id="KW-0479">Metal-binding</keyword>
<comment type="catalytic activity">
    <reaction evidence="11 13">
        <text>ATP + H2O + phospholipidSide 1 = ADP + phosphate + phospholipidSide 2.</text>
        <dbReference type="EC" id="7.6.2.1"/>
    </reaction>
</comment>
<feature type="transmembrane region" description="Helical" evidence="13">
    <location>
        <begin position="1488"/>
        <end position="1513"/>
    </location>
</feature>
<feature type="compositionally biased region" description="Low complexity" evidence="14">
    <location>
        <begin position="59"/>
        <end position="71"/>
    </location>
</feature>
<accession>A0ABR4AXA5</accession>
<feature type="compositionally biased region" description="Low complexity" evidence="14">
    <location>
        <begin position="138"/>
        <end position="153"/>
    </location>
</feature>
<comment type="caution">
    <text evidence="17">The sequence shown here is derived from an EMBL/GenBank/DDBJ whole genome shotgun (WGS) entry which is preliminary data.</text>
</comment>
<dbReference type="NCBIfam" id="TIGR01652">
    <property type="entry name" value="ATPase-Plipid"/>
    <property type="match status" value="2"/>
</dbReference>
<proteinExistence type="inferred from homology"/>
<dbReference type="Gene3D" id="3.40.50.1000">
    <property type="entry name" value="HAD superfamily/HAD-like"/>
    <property type="match status" value="1"/>
</dbReference>
<keyword evidence="7 13" id="KW-0460">Magnesium</keyword>
<sequence>MSDYMNGPSDRGVGGLRIPFEHNEVPAVVKGGERLGDDNSQPENEPLTQPYDSSTNTVPPISSPMQSSSASFTNDAFSPRSGLVANTAEVHNGPGEATQPIEDARKQMRKSSAAPNLALDTGMANKEPQTSVPKARMPPLSSTSVRPPVSTSLGTSPFRSPISPRTRDRGISLRRSILARSIHGQPESSGSVIELQPTRPSTSRNGTSQMFGDGEPGKKQDATVSVSSIVEQAPVLKPDTHTTKKAYFTSSLPHYESWVASTAGRKEIVARSEALKETLRKRILRIQEIPPSKDGRHLDPDSSRKKPLIDERTGREYINNTILSSRYTLYNFLPRQLFAQFSKLANFYFLCVSILQMIPGLSTTGTYTTLVPLLFFVAISMAKEGYDDLRRYRLDKAENNHIAYVLRTHKTTEGSGQSDNSSLSKEDDSRSWVETKWHDVRVGDIIRLKRDDAAPADLALLRTHGTEDTAYVETMALDGETNLKSKQPSPLLAKSCQNLGEIAGCNAHFVVEDPNLDLYSFEGKVTVGGETLPLTNNEVIYRGSVLRNTSEATGLVIYSGEECKIRMNATKNPRIKAPALQAIVNKVVVILVLFVIVLAIFNTVAYQIWKENTEEKAWYLTNAAVAFFPILTSFIILFNTMIPLSLYVSLEIVKLFQMLYMNDIEMYDEASNTPMEARTSTINEDLGQVNYIFSDKTGTLTNNSMRFRKMSVAGTAWLHDPDVQEAAMKAAAQRPTVPRRRSKGKKAIRRKPSDSTQGETSARTGSSSASFSSSVVRNGSTTSRWKSSARPNTSQSVLNTIEMLRYIQYRPHTLFAKKVHFFLLSLALCHTCIPERREDEEIEYQAASPDEQALVRAAKELGYIVTDRQNGTITIKSFPSGQASASVIEVYQILDVIEFSSSRKRMSIVVRMPNHRICVFCKGADSTLIHLLRLSGVAVAKAVEIEQKVNNRRSLEAREAIRRASEAMSPISPGRRSMSMSLHRTSLGGIPRLSMASKRLEPIRDEIGHWLKDRETDFDMSSLDNDSVFYSPRPSAHFGPRQAHASLDGRSSSQDDDTDELVEEALVVDDAAIFERCFQHINDFATEGLRTLLYGYRYMEEDEYNDWKKIFLDATTSLVNRQEMIEKAGAIVERDLELAGATAIEDKLQDGVPEAIDKLRRAKIKLWMLTGDKRETAINIGHSCRLIKDYSNITILDEELGDVSQRIAAATIDMNEGAIAHSVIVVDGHTLSQITANEPLRKLFLSLAILVDTVICCRASPSQKASLVSSIRHKVKNAITLAIGDGANDIAMIQEAHVGIGITGKEGLQAARTSDYSIAQFRFLTKLLLVHGRWNYIRTCKYTLGTFWKEMLFYLTQALYQRYAGYTGTSLYESWSLSMFNTLFTSLPVIFLGIFEQDLRASTLMAVPELYHSLGHLNNGFKIKIYLGWVALAASQAVIVFFLMLGLYGQALFTLDNGLYAMGDLTFTACIIVIATKIQFWEIHNKTYTCAIAMFLSIGGWFLWNIILTTTYTNNVIYNVKDGFLDRFGRNPLWWLTLILIVAACWALEIGVKVAKRAWMPSEADFFRELQKDPLIRKRFEQAACMTTAKPAEHSNGGLGLVPADIPLKPIRTVEEDRQREGEVQDMLDRPRHSMGTSGATHEPDFVTGATVRQRKHSESEGKAHDNKVSFAVETREEEVFDDSDEGDTNGKSKHKRRSTDVQELLKRGFGSVRRSLDIV</sequence>
<feature type="domain" description="P-type ATPase C-terminal" evidence="16">
    <location>
        <begin position="1311"/>
        <end position="1562"/>
    </location>
</feature>
<evidence type="ECO:0000256" key="12">
    <source>
        <dbReference type="ARBA" id="ARBA00049128"/>
    </source>
</evidence>
<dbReference type="InterPro" id="IPR023299">
    <property type="entry name" value="ATPase_P-typ_cyto_dom_N"/>
</dbReference>
<evidence type="ECO:0000256" key="11">
    <source>
        <dbReference type="ARBA" id="ARBA00034036"/>
    </source>
</evidence>
<evidence type="ECO:0000259" key="16">
    <source>
        <dbReference type="Pfam" id="PF16212"/>
    </source>
</evidence>
<feature type="region of interest" description="Disordered" evidence="14">
    <location>
        <begin position="728"/>
        <end position="792"/>
    </location>
</feature>
<feature type="compositionally biased region" description="Basic and acidic residues" evidence="14">
    <location>
        <begin position="1613"/>
        <end position="1632"/>
    </location>
</feature>
<evidence type="ECO:0000256" key="14">
    <source>
        <dbReference type="SAM" id="MobiDB-lite"/>
    </source>
</evidence>
<dbReference type="InterPro" id="IPR001757">
    <property type="entry name" value="P_typ_ATPase"/>
</dbReference>
<feature type="region of interest" description="Disordered" evidence="14">
    <location>
        <begin position="1613"/>
        <end position="1703"/>
    </location>
</feature>
<evidence type="ECO:0000313" key="18">
    <source>
        <dbReference type="Proteomes" id="UP001590950"/>
    </source>
</evidence>
<feature type="transmembrane region" description="Helical" evidence="13">
    <location>
        <begin position="1459"/>
        <end position="1476"/>
    </location>
</feature>
<name>A0ABR4AXA5_9LECA</name>
<feature type="compositionally biased region" description="Acidic residues" evidence="14">
    <location>
        <begin position="1676"/>
        <end position="1688"/>
    </location>
</feature>
<comment type="catalytic activity">
    <reaction evidence="12">
        <text>a 1,2-diacyl-sn-glycero-3-phosphoethanolamine(out) + ATP + H2O = a 1,2-diacyl-sn-glycero-3-phosphoethanolamine(in) + ADP + phosphate + H(+)</text>
        <dbReference type="Rhea" id="RHEA:66132"/>
        <dbReference type="ChEBI" id="CHEBI:15377"/>
        <dbReference type="ChEBI" id="CHEBI:15378"/>
        <dbReference type="ChEBI" id="CHEBI:30616"/>
        <dbReference type="ChEBI" id="CHEBI:43474"/>
        <dbReference type="ChEBI" id="CHEBI:64612"/>
        <dbReference type="ChEBI" id="CHEBI:456216"/>
    </reaction>
    <physiologicalReaction direction="left-to-right" evidence="12">
        <dbReference type="Rhea" id="RHEA:66133"/>
    </physiologicalReaction>
</comment>
<feature type="compositionally biased region" description="Polar residues" evidence="14">
    <location>
        <begin position="198"/>
        <end position="210"/>
    </location>
</feature>
<evidence type="ECO:0000259" key="15">
    <source>
        <dbReference type="Pfam" id="PF16209"/>
    </source>
</evidence>
<evidence type="ECO:0000256" key="2">
    <source>
        <dbReference type="ARBA" id="ARBA00008109"/>
    </source>
</evidence>
<dbReference type="InterPro" id="IPR036412">
    <property type="entry name" value="HAD-like_sf"/>
</dbReference>
<evidence type="ECO:0000256" key="5">
    <source>
        <dbReference type="ARBA" id="ARBA00022741"/>
    </source>
</evidence>
<dbReference type="Proteomes" id="UP001590950">
    <property type="component" value="Unassembled WGS sequence"/>
</dbReference>
<feature type="compositionally biased region" description="Basic residues" evidence="14">
    <location>
        <begin position="737"/>
        <end position="750"/>
    </location>
</feature>
<evidence type="ECO:0000256" key="4">
    <source>
        <dbReference type="ARBA" id="ARBA00022723"/>
    </source>
</evidence>
<feature type="region of interest" description="Disordered" evidence="14">
    <location>
        <begin position="121"/>
        <end position="167"/>
    </location>
</feature>
<feature type="compositionally biased region" description="Polar residues" evidence="14">
    <location>
        <begin position="781"/>
        <end position="792"/>
    </location>
</feature>
<feature type="transmembrane region" description="Helical" evidence="13">
    <location>
        <begin position="1375"/>
        <end position="1395"/>
    </location>
</feature>
<dbReference type="InterPro" id="IPR032631">
    <property type="entry name" value="P-type_ATPase_N"/>
</dbReference>
<keyword evidence="3 13" id="KW-0812">Transmembrane</keyword>
<feature type="region of interest" description="Disordered" evidence="14">
    <location>
        <begin position="290"/>
        <end position="309"/>
    </location>
</feature>
<dbReference type="PROSITE" id="PS00154">
    <property type="entry name" value="ATPASE_E1_E2"/>
    <property type="match status" value="1"/>
</dbReference>
<dbReference type="Gene3D" id="3.40.1110.10">
    <property type="entry name" value="Calcium-transporting ATPase, cytoplasmic domain N"/>
    <property type="match status" value="1"/>
</dbReference>
<feature type="compositionally biased region" description="Low complexity" evidence="14">
    <location>
        <begin position="760"/>
        <end position="780"/>
    </location>
</feature>
<dbReference type="Pfam" id="PF16212">
    <property type="entry name" value="PhoLip_ATPase_C"/>
    <property type="match status" value="1"/>
</dbReference>
<dbReference type="EMBL" id="JBEFKJ010000001">
    <property type="protein sequence ID" value="KAL2048113.1"/>
    <property type="molecule type" value="Genomic_DNA"/>
</dbReference>
<dbReference type="SUPFAM" id="SSF56784">
    <property type="entry name" value="HAD-like"/>
    <property type="match status" value="1"/>
</dbReference>
<feature type="compositionally biased region" description="Basic and acidic residues" evidence="14">
    <location>
        <begin position="1657"/>
        <end position="1668"/>
    </location>
</feature>
<dbReference type="SUPFAM" id="SSF81653">
    <property type="entry name" value="Calcium ATPase, transduction domain A"/>
    <property type="match status" value="1"/>
</dbReference>
<dbReference type="SUPFAM" id="SSF81660">
    <property type="entry name" value="Metal cation-transporting ATPase, ATP-binding domain N"/>
    <property type="match status" value="1"/>
</dbReference>
<evidence type="ECO:0000256" key="1">
    <source>
        <dbReference type="ARBA" id="ARBA00004141"/>
    </source>
</evidence>
<evidence type="ECO:0000256" key="3">
    <source>
        <dbReference type="ARBA" id="ARBA00022692"/>
    </source>
</evidence>
<comment type="similarity">
    <text evidence="2 13">Belongs to the cation transport ATPase (P-type) (TC 3.A.3) family. Type IV subfamily.</text>
</comment>
<dbReference type="SUPFAM" id="SSF81665">
    <property type="entry name" value="Calcium ATPase, transmembrane domain M"/>
    <property type="match status" value="1"/>
</dbReference>
<feature type="region of interest" description="Disordered" evidence="14">
    <location>
        <begin position="184"/>
        <end position="220"/>
    </location>
</feature>
<evidence type="ECO:0000256" key="6">
    <source>
        <dbReference type="ARBA" id="ARBA00022840"/>
    </source>
</evidence>
<feature type="compositionally biased region" description="Polar residues" evidence="14">
    <location>
        <begin position="38"/>
        <end position="58"/>
    </location>
</feature>
<protein>
    <recommendedName>
        <fullName evidence="13">Phospholipid-transporting ATPase</fullName>
        <ecNumber evidence="13">7.6.2.1</ecNumber>
    </recommendedName>
</protein>
<dbReference type="EC" id="7.6.2.1" evidence="13"/>
<dbReference type="InterPro" id="IPR023298">
    <property type="entry name" value="ATPase_P-typ_TM_dom_sf"/>
</dbReference>
<dbReference type="Pfam" id="PF13246">
    <property type="entry name" value="Cation_ATPase"/>
    <property type="match status" value="1"/>
</dbReference>